<dbReference type="PANTHER" id="PTHR43943">
    <property type="entry name" value="DEHYDROGENASE/REDUCTASE (SDR FAMILY) MEMBER 4"/>
    <property type="match status" value="1"/>
</dbReference>
<feature type="domain" description="Ketoreductase" evidence="2">
    <location>
        <begin position="10"/>
        <end position="192"/>
    </location>
</feature>
<keyword evidence="4" id="KW-1185">Reference proteome</keyword>
<evidence type="ECO:0000313" key="4">
    <source>
        <dbReference type="Proteomes" id="UP001365405"/>
    </source>
</evidence>
<sequence>MSGLFDLSGQVAVVTGSSRGIGRAIAERLAEQGARVVISSRKQAACDEVAAAINAKHGAGRALAVAASISSKDQLEALVEATMAAFGRIDVLVCNAASNPYYGPMAGISDDQFRKILDNNVISNHWLIQMCVPQMIERRQGSVIIVSSIGGLRGNTTIGAYNISKAADMQLARNLAHEYGPHGVRVNCIAPGLVKTDFARALWENPEVLAQHTVGVPLRRIGEPDEIAGAAVYLASKASSFTTGQTLVCDGGNTI</sequence>
<dbReference type="InterPro" id="IPR057326">
    <property type="entry name" value="KR_dom"/>
</dbReference>
<dbReference type="InterPro" id="IPR020904">
    <property type="entry name" value="Sc_DH/Rdtase_CS"/>
</dbReference>
<gene>
    <name evidence="3" type="ORF">AACH10_02305</name>
</gene>
<dbReference type="PROSITE" id="PS00061">
    <property type="entry name" value="ADH_SHORT"/>
    <property type="match status" value="1"/>
</dbReference>
<dbReference type="SMART" id="SM00822">
    <property type="entry name" value="PKS_KR"/>
    <property type="match status" value="1"/>
</dbReference>
<evidence type="ECO:0000259" key="2">
    <source>
        <dbReference type="SMART" id="SM00822"/>
    </source>
</evidence>
<dbReference type="InterPro" id="IPR002347">
    <property type="entry name" value="SDR_fam"/>
</dbReference>
<protein>
    <submittedName>
        <fullName evidence="3">SDR family oxidoreductase</fullName>
    </submittedName>
</protein>
<dbReference type="CDD" id="cd05233">
    <property type="entry name" value="SDR_c"/>
    <property type="match status" value="1"/>
</dbReference>
<evidence type="ECO:0000256" key="1">
    <source>
        <dbReference type="ARBA" id="ARBA00006484"/>
    </source>
</evidence>
<dbReference type="EMBL" id="JBBUTH010000001">
    <property type="protein sequence ID" value="MEK8049062.1"/>
    <property type="molecule type" value="Genomic_DNA"/>
</dbReference>
<proteinExistence type="inferred from homology"/>
<dbReference type="PANTHER" id="PTHR43943:SF2">
    <property type="entry name" value="DEHYDROGENASE_REDUCTASE 4"/>
    <property type="match status" value="1"/>
</dbReference>
<dbReference type="Gene3D" id="3.40.50.720">
    <property type="entry name" value="NAD(P)-binding Rossmann-like Domain"/>
    <property type="match status" value="1"/>
</dbReference>
<dbReference type="Pfam" id="PF13561">
    <property type="entry name" value="adh_short_C2"/>
    <property type="match status" value="1"/>
</dbReference>
<dbReference type="PRINTS" id="PR00080">
    <property type="entry name" value="SDRFAMILY"/>
</dbReference>
<accession>A0ABU9CB17</accession>
<evidence type="ECO:0000313" key="3">
    <source>
        <dbReference type="EMBL" id="MEK8049062.1"/>
    </source>
</evidence>
<dbReference type="Proteomes" id="UP001365405">
    <property type="component" value="Unassembled WGS sequence"/>
</dbReference>
<dbReference type="SUPFAM" id="SSF51735">
    <property type="entry name" value="NAD(P)-binding Rossmann-fold domains"/>
    <property type="match status" value="1"/>
</dbReference>
<dbReference type="InterPro" id="IPR036291">
    <property type="entry name" value="NAD(P)-bd_dom_sf"/>
</dbReference>
<name>A0ABU9CB17_9BURK</name>
<dbReference type="NCBIfam" id="NF005559">
    <property type="entry name" value="PRK07231.1"/>
    <property type="match status" value="1"/>
</dbReference>
<reference evidence="3 4" key="1">
    <citation type="submission" date="2024-04" db="EMBL/GenBank/DDBJ databases">
        <title>Novel species of the genus Ideonella isolated from streams.</title>
        <authorList>
            <person name="Lu H."/>
        </authorList>
    </citation>
    <scope>NUCLEOTIDE SEQUENCE [LARGE SCALE GENOMIC DNA]</scope>
    <source>
        <strain evidence="3 4">DXS22W</strain>
    </source>
</reference>
<dbReference type="RefSeq" id="WP_341408736.1">
    <property type="nucleotide sequence ID" value="NZ_JBBUTH010000001.1"/>
</dbReference>
<organism evidence="3 4">
    <name type="scientific">Pseudaquabacterium inlustre</name>
    <dbReference type="NCBI Taxonomy" id="2984192"/>
    <lineage>
        <taxon>Bacteria</taxon>
        <taxon>Pseudomonadati</taxon>
        <taxon>Pseudomonadota</taxon>
        <taxon>Betaproteobacteria</taxon>
        <taxon>Burkholderiales</taxon>
        <taxon>Sphaerotilaceae</taxon>
        <taxon>Pseudaquabacterium</taxon>
    </lineage>
</organism>
<dbReference type="PRINTS" id="PR00081">
    <property type="entry name" value="GDHRDH"/>
</dbReference>
<comment type="caution">
    <text evidence="3">The sequence shown here is derived from an EMBL/GenBank/DDBJ whole genome shotgun (WGS) entry which is preliminary data.</text>
</comment>
<comment type="similarity">
    <text evidence="1">Belongs to the short-chain dehydrogenases/reductases (SDR) family.</text>
</comment>